<keyword evidence="2" id="KW-1185">Reference proteome</keyword>
<dbReference type="Proteomes" id="UP000320547">
    <property type="component" value="Unassembled WGS sequence"/>
</dbReference>
<evidence type="ECO:0000313" key="1">
    <source>
        <dbReference type="EMBL" id="TWJ09737.1"/>
    </source>
</evidence>
<dbReference type="EMBL" id="VLLK01000001">
    <property type="protein sequence ID" value="TWJ09737.1"/>
    <property type="molecule type" value="Genomic_DNA"/>
</dbReference>
<evidence type="ECO:0000313" key="2">
    <source>
        <dbReference type="Proteomes" id="UP000320547"/>
    </source>
</evidence>
<reference evidence="1 2" key="1">
    <citation type="submission" date="2019-07" db="EMBL/GenBank/DDBJ databases">
        <title>Genomic Encyclopedia of Archaeal and Bacterial Type Strains, Phase II (KMG-II): from individual species to whole genera.</title>
        <authorList>
            <person name="Goeker M."/>
        </authorList>
    </citation>
    <scope>NUCLEOTIDE SEQUENCE [LARGE SCALE GENOMIC DNA]</scope>
    <source>
        <strain evidence="1 2">ATCC BAA-2084</strain>
    </source>
</reference>
<dbReference type="AlphaFoldDB" id="A0A562UVX3"/>
<protein>
    <submittedName>
        <fullName evidence="1">Uncharacterized protein</fullName>
    </submittedName>
</protein>
<sequence>MLTIALATLFTFVALASLTSLADSVIKWRSAYRLIKDARAHECSVRELRNDAAVVVLHPALAKQGSFSPRSTPAPLVAAA</sequence>
<comment type="caution">
    <text evidence="1">The sequence shown here is derived from an EMBL/GenBank/DDBJ whole genome shotgun (WGS) entry which is preliminary data.</text>
</comment>
<gene>
    <name evidence="1" type="ORF">JN10_1381</name>
</gene>
<proteinExistence type="predicted"/>
<organism evidence="1 2">
    <name type="scientific">Altererythrobacter ishigakiensis</name>
    <dbReference type="NCBI Taxonomy" id="476157"/>
    <lineage>
        <taxon>Bacteria</taxon>
        <taxon>Pseudomonadati</taxon>
        <taxon>Pseudomonadota</taxon>
        <taxon>Alphaproteobacteria</taxon>
        <taxon>Sphingomonadales</taxon>
        <taxon>Erythrobacteraceae</taxon>
        <taxon>Altererythrobacter</taxon>
    </lineage>
</organism>
<name>A0A562UVX3_9SPHN</name>
<accession>A0A562UVX3</accession>